<name>A0A0F9JFV3_9ZZZZ</name>
<organism evidence="1">
    <name type="scientific">marine sediment metagenome</name>
    <dbReference type="NCBI Taxonomy" id="412755"/>
    <lineage>
        <taxon>unclassified sequences</taxon>
        <taxon>metagenomes</taxon>
        <taxon>ecological metagenomes</taxon>
    </lineage>
</organism>
<proteinExistence type="predicted"/>
<sequence length="346" mass="38778">AIFILLFTPFVLVSAVMFSPFLTEGDLYLKSGDIIKNFRFDTVGGRSISLGGNAWNSKLQFEAGSTWDIQKDDVEIISTIPVDDSVIYYYRISMTNKINIFTKVALNQGAENNQLKKITETYEVARYRHSGLAGDYMFGWTSDIEWQHYDFGNVKQWNLLNNKFSGDVVMSFDINPSPLPATITDSEGNVVSKNFDYIAVSSATVLSNDNGLLSDDMPTIIGIQPREYESQDLPLDTPTSSLGGNVKTYVGEWNPDIDLNIPRDPTNSFDIGIIPHSVGASMNPKTKAGGNVWNPSTTQKSMDDAKFIYSLGFLSPVVYEWEGTLGYTYKNVETNDYWKYFLYPSE</sequence>
<feature type="non-terminal residue" evidence="1">
    <location>
        <position position="1"/>
    </location>
</feature>
<comment type="caution">
    <text evidence="1">The sequence shown here is derived from an EMBL/GenBank/DDBJ whole genome shotgun (WGS) entry which is preliminary data.</text>
</comment>
<dbReference type="EMBL" id="LAZR01010119">
    <property type="protein sequence ID" value="KKM68719.1"/>
    <property type="molecule type" value="Genomic_DNA"/>
</dbReference>
<evidence type="ECO:0000313" key="1">
    <source>
        <dbReference type="EMBL" id="KKM68719.1"/>
    </source>
</evidence>
<reference evidence="1" key="1">
    <citation type="journal article" date="2015" name="Nature">
        <title>Complex archaea that bridge the gap between prokaryotes and eukaryotes.</title>
        <authorList>
            <person name="Spang A."/>
            <person name="Saw J.H."/>
            <person name="Jorgensen S.L."/>
            <person name="Zaremba-Niedzwiedzka K."/>
            <person name="Martijn J."/>
            <person name="Lind A.E."/>
            <person name="van Eijk R."/>
            <person name="Schleper C."/>
            <person name="Guy L."/>
            <person name="Ettema T.J."/>
        </authorList>
    </citation>
    <scope>NUCLEOTIDE SEQUENCE</scope>
</reference>
<gene>
    <name evidence="1" type="ORF">LCGC14_1458040</name>
</gene>
<dbReference type="AlphaFoldDB" id="A0A0F9JFV3"/>
<accession>A0A0F9JFV3</accession>
<protein>
    <submittedName>
        <fullName evidence="1">Uncharacterized protein</fullName>
    </submittedName>
</protein>